<reference evidence="1" key="1">
    <citation type="submission" date="2014-11" db="EMBL/GenBank/DDBJ databases">
        <authorList>
            <person name="Amaro Gonzalez C."/>
        </authorList>
    </citation>
    <scope>NUCLEOTIDE SEQUENCE</scope>
</reference>
<evidence type="ECO:0000313" key="1">
    <source>
        <dbReference type="EMBL" id="JAI04188.1"/>
    </source>
</evidence>
<sequence length="34" mass="4009">MKKGILMLHNFSNIHHVQSYVSKLNSKWLKKGIK</sequence>
<dbReference type="AlphaFoldDB" id="A0A0E9XN67"/>
<organism evidence="1">
    <name type="scientific">Anguilla anguilla</name>
    <name type="common">European freshwater eel</name>
    <name type="synonym">Muraena anguilla</name>
    <dbReference type="NCBI Taxonomy" id="7936"/>
    <lineage>
        <taxon>Eukaryota</taxon>
        <taxon>Metazoa</taxon>
        <taxon>Chordata</taxon>
        <taxon>Craniata</taxon>
        <taxon>Vertebrata</taxon>
        <taxon>Euteleostomi</taxon>
        <taxon>Actinopterygii</taxon>
        <taxon>Neopterygii</taxon>
        <taxon>Teleostei</taxon>
        <taxon>Anguilliformes</taxon>
        <taxon>Anguillidae</taxon>
        <taxon>Anguilla</taxon>
    </lineage>
</organism>
<name>A0A0E9XN67_ANGAN</name>
<dbReference type="EMBL" id="GBXM01004390">
    <property type="protein sequence ID" value="JAI04188.1"/>
    <property type="molecule type" value="Transcribed_RNA"/>
</dbReference>
<protein>
    <submittedName>
        <fullName evidence="1">Uncharacterized protein</fullName>
    </submittedName>
</protein>
<proteinExistence type="predicted"/>
<accession>A0A0E9XN67</accession>
<reference evidence="1" key="2">
    <citation type="journal article" date="2015" name="Fish Shellfish Immunol.">
        <title>Early steps in the European eel (Anguilla anguilla)-Vibrio vulnificus interaction in the gills: Role of the RtxA13 toxin.</title>
        <authorList>
            <person name="Callol A."/>
            <person name="Pajuelo D."/>
            <person name="Ebbesson L."/>
            <person name="Teles M."/>
            <person name="MacKenzie S."/>
            <person name="Amaro C."/>
        </authorList>
    </citation>
    <scope>NUCLEOTIDE SEQUENCE</scope>
</reference>